<comment type="caution">
    <text evidence="4">The sequence shown here is derived from an EMBL/GenBank/DDBJ whole genome shotgun (WGS) entry which is preliminary data.</text>
</comment>
<dbReference type="CDD" id="cd00592">
    <property type="entry name" value="HTH_MerR-like"/>
    <property type="match status" value="1"/>
</dbReference>
<evidence type="ECO:0000313" key="4">
    <source>
        <dbReference type="EMBL" id="MEU3556795.1"/>
    </source>
</evidence>
<feature type="region of interest" description="Disordered" evidence="2">
    <location>
        <begin position="252"/>
        <end position="271"/>
    </location>
</feature>
<sequence>MRTGELAALVGVTTRAVRHYHHVGVLPEPERDPNGYRRYTLRHAVLLARIRRLTELGLGLDEVRDVLADDAGRDLAEVLEELDDDLARQERLIRERRERLAEVLVDARAGRLTPEGPLSPRLAALLASLGGPAGSPTAALDREVLALLDTVMPAEQRDRLVETLGAMTARPEVVERSHELYRRMDALLDVPADDPRVVEAGRLMADLLPPELLVEWGGAQSDGASADALLSGLSPAQREALRHGLAVAGRRARARRAAGSGEPDGRAAGAR</sequence>
<evidence type="ECO:0000256" key="2">
    <source>
        <dbReference type="SAM" id="MobiDB-lite"/>
    </source>
</evidence>
<dbReference type="PANTHER" id="PTHR30204">
    <property type="entry name" value="REDOX-CYCLING DRUG-SENSING TRANSCRIPTIONAL ACTIVATOR SOXR"/>
    <property type="match status" value="1"/>
</dbReference>
<feature type="domain" description="HTH merR-type" evidence="3">
    <location>
        <begin position="1"/>
        <end position="69"/>
    </location>
</feature>
<reference evidence="4 5" key="1">
    <citation type="submission" date="2024-06" db="EMBL/GenBank/DDBJ databases">
        <title>The Natural Products Discovery Center: Release of the First 8490 Sequenced Strains for Exploring Actinobacteria Biosynthetic Diversity.</title>
        <authorList>
            <person name="Kalkreuter E."/>
            <person name="Kautsar S.A."/>
            <person name="Yang D."/>
            <person name="Bader C.D."/>
            <person name="Teijaro C.N."/>
            <person name="Fluegel L."/>
            <person name="Davis C.M."/>
            <person name="Simpson J.R."/>
            <person name="Lauterbach L."/>
            <person name="Steele A.D."/>
            <person name="Gui C."/>
            <person name="Meng S."/>
            <person name="Li G."/>
            <person name="Viehrig K."/>
            <person name="Ye F."/>
            <person name="Su P."/>
            <person name="Kiefer A.F."/>
            <person name="Nichols A."/>
            <person name="Cepeda A.J."/>
            <person name="Yan W."/>
            <person name="Fan B."/>
            <person name="Jiang Y."/>
            <person name="Adhikari A."/>
            <person name="Zheng C.-J."/>
            <person name="Schuster L."/>
            <person name="Cowan T.M."/>
            <person name="Smanski M.J."/>
            <person name="Chevrette M.G."/>
            <person name="De Carvalho L.P.S."/>
            <person name="Shen B."/>
        </authorList>
    </citation>
    <scope>NUCLEOTIDE SEQUENCE [LARGE SCALE GENOMIC DNA]</scope>
    <source>
        <strain evidence="4 5">NPDC038104</strain>
    </source>
</reference>
<dbReference type="SUPFAM" id="SSF46955">
    <property type="entry name" value="Putative DNA-binding domain"/>
    <property type="match status" value="1"/>
</dbReference>
<dbReference type="InterPro" id="IPR009061">
    <property type="entry name" value="DNA-bd_dom_put_sf"/>
</dbReference>
<dbReference type="PANTHER" id="PTHR30204:SF93">
    <property type="entry name" value="HTH MERR-TYPE DOMAIN-CONTAINING PROTEIN"/>
    <property type="match status" value="1"/>
</dbReference>
<dbReference type="SMART" id="SM00422">
    <property type="entry name" value="HTH_MERR"/>
    <property type="match status" value="1"/>
</dbReference>
<name>A0ABV2YM31_9ACTN</name>
<evidence type="ECO:0000313" key="5">
    <source>
        <dbReference type="Proteomes" id="UP001550850"/>
    </source>
</evidence>
<keyword evidence="1" id="KW-0238">DNA-binding</keyword>
<dbReference type="Gene3D" id="1.10.1660.10">
    <property type="match status" value="1"/>
</dbReference>
<dbReference type="EMBL" id="JBEZUR010000040">
    <property type="protein sequence ID" value="MEU3556795.1"/>
    <property type="molecule type" value="Genomic_DNA"/>
</dbReference>
<dbReference type="RefSeq" id="WP_108954485.1">
    <property type="nucleotide sequence ID" value="NZ_BEVZ01000004.1"/>
</dbReference>
<evidence type="ECO:0000256" key="1">
    <source>
        <dbReference type="ARBA" id="ARBA00023125"/>
    </source>
</evidence>
<dbReference type="Proteomes" id="UP001550850">
    <property type="component" value="Unassembled WGS sequence"/>
</dbReference>
<proteinExistence type="predicted"/>
<dbReference type="InterPro" id="IPR000551">
    <property type="entry name" value="MerR-type_HTH_dom"/>
</dbReference>
<keyword evidence="5" id="KW-1185">Reference proteome</keyword>
<organism evidence="4 5">
    <name type="scientific">Streptomyces fragilis</name>
    <dbReference type="NCBI Taxonomy" id="67301"/>
    <lineage>
        <taxon>Bacteria</taxon>
        <taxon>Bacillati</taxon>
        <taxon>Actinomycetota</taxon>
        <taxon>Actinomycetes</taxon>
        <taxon>Kitasatosporales</taxon>
        <taxon>Streptomycetaceae</taxon>
        <taxon>Streptomyces</taxon>
    </lineage>
</organism>
<protein>
    <submittedName>
        <fullName evidence="4">MerR family transcriptional regulator</fullName>
    </submittedName>
</protein>
<dbReference type="InterPro" id="IPR047057">
    <property type="entry name" value="MerR_fam"/>
</dbReference>
<dbReference type="PROSITE" id="PS50937">
    <property type="entry name" value="HTH_MERR_2"/>
    <property type="match status" value="1"/>
</dbReference>
<evidence type="ECO:0000259" key="3">
    <source>
        <dbReference type="PROSITE" id="PS50937"/>
    </source>
</evidence>
<gene>
    <name evidence="4" type="ORF">AB0E65_21640</name>
</gene>
<accession>A0ABV2YM31</accession>
<dbReference type="Pfam" id="PF13411">
    <property type="entry name" value="MerR_1"/>
    <property type="match status" value="1"/>
</dbReference>